<name>A0A223ME25_ACTPL</name>
<dbReference type="GeneID" id="48600190"/>
<accession>A0A223ME25</accession>
<dbReference type="OrthoDB" id="5676052at2"/>
<reference evidence="1" key="2">
    <citation type="journal article" date="2021" name="Vet Sci">
        <title>O-Serogroups and Pathovirotypes of Escherichia coli Isolated from Post-Weaning Piglets Showing Diarrhoea and/or Oedema in South Korea.</title>
        <authorList>
            <person name="Byun J.W."/>
            <person name="Moon B.Y."/>
            <person name="Do K.H."/>
            <person name="Lee K."/>
            <person name="Lee H.Y."/>
            <person name="Kim W.I."/>
            <person name="So B."/>
            <person name="Lee W.K."/>
        </authorList>
    </citation>
    <scope>NUCLEOTIDE SEQUENCE</scope>
    <source>
        <strain evidence="1">84/14</strain>
    </source>
</reference>
<dbReference type="AlphaFoldDB" id="A0A223ME25"/>
<reference evidence="2 3" key="1">
    <citation type="submission" date="2018-12" db="EMBL/GenBank/DDBJ databases">
        <authorList>
            <consortium name="Pathogen Informatics"/>
        </authorList>
    </citation>
    <scope>NUCLEOTIDE SEQUENCE [LARGE SCALE GENOMIC DNA]</scope>
    <source>
        <strain evidence="2 3">NCTC10976</strain>
    </source>
</reference>
<dbReference type="RefSeq" id="WP_005599575.1">
    <property type="nucleotide sequence ID" value="NZ_CBDBSU010000091.1"/>
</dbReference>
<sequence length="218" mass="25790">MRYRNFKATVLLVGLMSLSGVLTLIFLAREKFIGYERHSNHYYQQYLTDKMALFKRSALDEDNECRQTKRNEINVELTHSVYQFYCEQSSFFIGNLPSKKTVVFEQISDYLRLNETIPITQINTLAELPPTSPTEPKIVVVTQDIDEKLTRDFYGILITQHYFNLKNGAKMYGVLYTTQESDKSNRYVTYSREVVKYFDEHYSIWHFLPYSRNLLHAK</sequence>
<protein>
    <submittedName>
        <fullName evidence="1">DUF2572 family protein</fullName>
    </submittedName>
</protein>
<gene>
    <name evidence="2" type="ORF">NCTC10976_02083</name>
    <name evidence="1" type="ORF">OYG11_10225</name>
</gene>
<proteinExistence type="predicted"/>
<dbReference type="EMBL" id="LR134515">
    <property type="protein sequence ID" value="VEJ17918.1"/>
    <property type="molecule type" value="Genomic_DNA"/>
</dbReference>
<reference evidence="1" key="3">
    <citation type="submission" date="2022-12" db="EMBL/GenBank/DDBJ databases">
        <authorList>
            <person name="Kardos G."/>
            <person name="Sarkozi R."/>
            <person name="Laczko L."/>
            <person name="Marton S."/>
            <person name="Makrai L."/>
            <person name="Banyai K."/>
            <person name="Fodor L."/>
        </authorList>
    </citation>
    <scope>NUCLEOTIDE SEQUENCE</scope>
    <source>
        <strain evidence="1">84/14</strain>
    </source>
</reference>
<evidence type="ECO:0000313" key="1">
    <source>
        <dbReference type="EMBL" id="MCY6524579.1"/>
    </source>
</evidence>
<dbReference type="Proteomes" id="UP000275510">
    <property type="component" value="Chromosome"/>
</dbReference>
<organism evidence="2 3">
    <name type="scientific">Actinobacillus pleuropneumoniae</name>
    <name type="common">Haemophilus pleuropneumoniae</name>
    <dbReference type="NCBI Taxonomy" id="715"/>
    <lineage>
        <taxon>Bacteria</taxon>
        <taxon>Pseudomonadati</taxon>
        <taxon>Pseudomonadota</taxon>
        <taxon>Gammaproteobacteria</taxon>
        <taxon>Pasteurellales</taxon>
        <taxon>Pasteurellaceae</taxon>
        <taxon>Actinobacillus</taxon>
    </lineage>
</organism>
<dbReference type="Proteomes" id="UP001077788">
    <property type="component" value="Unassembled WGS sequence"/>
</dbReference>
<evidence type="ECO:0000313" key="3">
    <source>
        <dbReference type="Proteomes" id="UP000275510"/>
    </source>
</evidence>
<dbReference type="EMBL" id="JAPQFC010000001">
    <property type="protein sequence ID" value="MCY6524579.1"/>
    <property type="molecule type" value="Genomic_DNA"/>
</dbReference>
<dbReference type="OMA" id="SSWHYLP"/>
<evidence type="ECO:0000313" key="2">
    <source>
        <dbReference type="EMBL" id="VEJ17918.1"/>
    </source>
</evidence>